<accession>A0ABU6J9Y4</accession>
<protein>
    <submittedName>
        <fullName evidence="3">Type IV secretion system DNA-binding domain-containing protein</fullName>
    </submittedName>
</protein>
<proteinExistence type="predicted"/>
<dbReference type="GO" id="GO:0003677">
    <property type="term" value="F:DNA binding"/>
    <property type="evidence" value="ECO:0007669"/>
    <property type="project" value="UniProtKB-KW"/>
</dbReference>
<comment type="caution">
    <text evidence="3">The sequence shown here is derived from an EMBL/GenBank/DDBJ whole genome shotgun (WGS) entry which is preliminary data.</text>
</comment>
<feature type="compositionally biased region" description="Basic and acidic residues" evidence="1">
    <location>
        <begin position="493"/>
        <end position="505"/>
    </location>
</feature>
<evidence type="ECO:0000313" key="3">
    <source>
        <dbReference type="EMBL" id="MEC4720470.1"/>
    </source>
</evidence>
<dbReference type="PANTHER" id="PTHR30121">
    <property type="entry name" value="UNCHARACTERIZED PROTEIN YJGR-RELATED"/>
    <property type="match status" value="1"/>
</dbReference>
<evidence type="ECO:0000256" key="1">
    <source>
        <dbReference type="SAM" id="MobiDB-lite"/>
    </source>
</evidence>
<dbReference type="EMBL" id="JAWIIV010000011">
    <property type="protein sequence ID" value="MEC4720470.1"/>
    <property type="molecule type" value="Genomic_DNA"/>
</dbReference>
<feature type="domain" description="TraD/TraG TraM recognition site" evidence="2">
    <location>
        <begin position="380"/>
        <end position="511"/>
    </location>
</feature>
<gene>
    <name evidence="3" type="ORF">RY831_15010</name>
</gene>
<sequence length="589" mass="63503">MKIERFLDPKLGGTKDAAALTTFAAGLVGAHPNLLGGSIAMAGAALCAASTNYIVNRVARPVEKANVIEAKLDVRSAAALTSPDGLLLGFATDTGNPVYLPDEDLMRHGIILGQSGVGKTVLGKLMMFQQIQRGGGLMFIDGKMNADDINTIYQYCKFCGREQDLLILNPGKPELSHTYNPILYGDPDEIAARVLSLIPSTENNPGADHYKQSANQGISTLVAALQAANLAFNFIDFTILLMNHKAIEDLEVRLKRTVPNHPATKNLSLFLEQYKGGGKPGSGNENMVDIKRLKETFGGIGGRMYMFGTGKFGEVLNTYTPDINLFEAIRSNKIIYAALPTMGKNEAASNFGKMLLGDLRTSISWVQGLPEAERPWPPYLTFMDEVGSYAVASLARPFEQARSAQIALFPAAQTLANLEVVSPDFKEMVVGNTWTKIFFKLGTQGTAEECADLIGQTIGVSRTLAIGANTSASSPTIGLTPEGNSGESAGLNESEKEQEEYKVTPDELKSLGKGECVVMYGGDTIFNVRVPMLDLDKKLKEKLGPFKLLPIRRLPVVGADYFKNSDKYIGGKSSNGGRAKQPVDMLADE</sequence>
<dbReference type="Proteomes" id="UP001352263">
    <property type="component" value="Unassembled WGS sequence"/>
</dbReference>
<dbReference type="SUPFAM" id="SSF52540">
    <property type="entry name" value="P-loop containing nucleoside triphosphate hydrolases"/>
    <property type="match status" value="1"/>
</dbReference>
<dbReference type="PANTHER" id="PTHR30121:SF6">
    <property type="entry name" value="SLR6007 PROTEIN"/>
    <property type="match status" value="1"/>
</dbReference>
<evidence type="ECO:0000259" key="2">
    <source>
        <dbReference type="Pfam" id="PF12696"/>
    </source>
</evidence>
<organism evidence="3 4">
    <name type="scientific">Noviherbaspirillum album</name>
    <dbReference type="NCBI Taxonomy" id="3080276"/>
    <lineage>
        <taxon>Bacteria</taxon>
        <taxon>Pseudomonadati</taxon>
        <taxon>Pseudomonadota</taxon>
        <taxon>Betaproteobacteria</taxon>
        <taxon>Burkholderiales</taxon>
        <taxon>Oxalobacteraceae</taxon>
        <taxon>Noviherbaspirillum</taxon>
    </lineage>
</organism>
<reference evidence="3 4" key="1">
    <citation type="submission" date="2023-10" db="EMBL/GenBank/DDBJ databases">
        <title>Noviherbaspirillum sp. CPCC 100848 genome assembly.</title>
        <authorList>
            <person name="Li X.Y."/>
            <person name="Fang X.M."/>
        </authorList>
    </citation>
    <scope>NUCLEOTIDE SEQUENCE [LARGE SCALE GENOMIC DNA]</scope>
    <source>
        <strain evidence="3 4">CPCC 100848</strain>
    </source>
</reference>
<dbReference type="InterPro" id="IPR051162">
    <property type="entry name" value="T4SS_component"/>
</dbReference>
<dbReference type="InterPro" id="IPR032689">
    <property type="entry name" value="TraG-D_C"/>
</dbReference>
<dbReference type="Gene3D" id="3.40.50.300">
    <property type="entry name" value="P-loop containing nucleotide triphosphate hydrolases"/>
    <property type="match status" value="2"/>
</dbReference>
<feature type="region of interest" description="Disordered" evidence="1">
    <location>
        <begin position="475"/>
        <end position="505"/>
    </location>
</feature>
<name>A0ABU6J9Y4_9BURK</name>
<feature type="compositionally biased region" description="Polar residues" evidence="1">
    <location>
        <begin position="475"/>
        <end position="487"/>
    </location>
</feature>
<keyword evidence="4" id="KW-1185">Reference proteome</keyword>
<dbReference type="Pfam" id="PF12696">
    <property type="entry name" value="TraG-D_C"/>
    <property type="match status" value="1"/>
</dbReference>
<dbReference type="InterPro" id="IPR027417">
    <property type="entry name" value="P-loop_NTPase"/>
</dbReference>
<keyword evidence="3" id="KW-0238">DNA-binding</keyword>
<evidence type="ECO:0000313" key="4">
    <source>
        <dbReference type="Proteomes" id="UP001352263"/>
    </source>
</evidence>
<dbReference type="RefSeq" id="WP_326507188.1">
    <property type="nucleotide sequence ID" value="NZ_JAWIIV010000011.1"/>
</dbReference>